<dbReference type="FunCoup" id="B9T3P1">
    <property type="interactions" value="140"/>
</dbReference>
<feature type="region of interest" description="Disordered" evidence="1">
    <location>
        <begin position="1"/>
        <end position="28"/>
    </location>
</feature>
<dbReference type="InParanoid" id="B9T3P1"/>
<organism evidence="2 3">
    <name type="scientific">Ricinus communis</name>
    <name type="common">Castor bean</name>
    <dbReference type="NCBI Taxonomy" id="3988"/>
    <lineage>
        <taxon>Eukaryota</taxon>
        <taxon>Viridiplantae</taxon>
        <taxon>Streptophyta</taxon>
        <taxon>Embryophyta</taxon>
        <taxon>Tracheophyta</taxon>
        <taxon>Spermatophyta</taxon>
        <taxon>Magnoliopsida</taxon>
        <taxon>eudicotyledons</taxon>
        <taxon>Gunneridae</taxon>
        <taxon>Pentapetalae</taxon>
        <taxon>rosids</taxon>
        <taxon>fabids</taxon>
        <taxon>Malpighiales</taxon>
        <taxon>Euphorbiaceae</taxon>
        <taxon>Acalyphoideae</taxon>
        <taxon>Acalypheae</taxon>
        <taxon>Ricinus</taxon>
    </lineage>
</organism>
<dbReference type="PANTHER" id="PTHR34945:SF4">
    <property type="entry name" value="2-OXOGLUTARATE (2OG) AND FE(II)-DEPENDENT OXYGENASE SUPERFAMILY PROTEIN"/>
    <property type="match status" value="1"/>
</dbReference>
<dbReference type="EMBL" id="EQ974428">
    <property type="protein sequence ID" value="EEF29514.1"/>
    <property type="molecule type" value="Genomic_DNA"/>
</dbReference>
<dbReference type="Proteomes" id="UP000008311">
    <property type="component" value="Unassembled WGS sequence"/>
</dbReference>
<gene>
    <name evidence="2" type="ORF">RCOM_0376590</name>
</gene>
<evidence type="ECO:0000313" key="3">
    <source>
        <dbReference type="Proteomes" id="UP000008311"/>
    </source>
</evidence>
<dbReference type="PANTHER" id="PTHR34945">
    <property type="entry name" value="2-OXOGLUTARATE (2OG) AND FE(II)-DEPENDENT OXYGENASE SUPERFAMILY PROTEIN"/>
    <property type="match status" value="1"/>
</dbReference>
<proteinExistence type="predicted"/>
<evidence type="ECO:0000256" key="1">
    <source>
        <dbReference type="SAM" id="MobiDB-lite"/>
    </source>
</evidence>
<keyword evidence="3" id="KW-1185">Reference proteome</keyword>
<sequence>MSSLQRNASELKLSAPPPSPIPTGKGSRSAANEILCEYLEKTLNIPDLSLPEPHIPLLHDDIDTPPNIPEQIDYQSLELGDYETIDRLLRSAREFGAFMIIDHGIFYHDDSLRSLVLESDRVFRDLEQADTGVLGNFGNENTEQIAWVRSGNKRMKCTRDHFVTERYRNFSEKMETIATKLDAIAELLGQIFVENIARMHFGKRIQGKESVLSLYRYNNNYKLVRKPFLPNEKNCKRCDHTLCLHLPARRSRFFVQSASGPLSFDAGPDTIVVIVGQRFEEITDGL</sequence>
<dbReference type="eggNOG" id="ENOG502RRSW">
    <property type="taxonomic scope" value="Eukaryota"/>
</dbReference>
<evidence type="ECO:0008006" key="4">
    <source>
        <dbReference type="Google" id="ProtNLM"/>
    </source>
</evidence>
<name>B9T3P1_RICCO</name>
<dbReference type="STRING" id="3988.B9T3P1"/>
<protein>
    <recommendedName>
        <fullName evidence="4">Non-haem dioxygenase N-terminal domain-containing protein</fullName>
    </recommendedName>
</protein>
<dbReference type="AlphaFoldDB" id="B9T3P1"/>
<dbReference type="SUPFAM" id="SSF51197">
    <property type="entry name" value="Clavaminate synthase-like"/>
    <property type="match status" value="1"/>
</dbReference>
<accession>B9T3P1</accession>
<reference evidence="3" key="1">
    <citation type="journal article" date="2010" name="Nat. Biotechnol.">
        <title>Draft genome sequence of the oilseed species Ricinus communis.</title>
        <authorList>
            <person name="Chan A.P."/>
            <person name="Crabtree J."/>
            <person name="Zhao Q."/>
            <person name="Lorenzi H."/>
            <person name="Orvis J."/>
            <person name="Puiu D."/>
            <person name="Melake-Berhan A."/>
            <person name="Jones K.M."/>
            <person name="Redman J."/>
            <person name="Chen G."/>
            <person name="Cahoon E.B."/>
            <person name="Gedil M."/>
            <person name="Stanke M."/>
            <person name="Haas B.J."/>
            <person name="Wortman J.R."/>
            <person name="Fraser-Liggett C.M."/>
            <person name="Ravel J."/>
            <person name="Rabinowicz P.D."/>
        </authorList>
    </citation>
    <scope>NUCLEOTIDE SEQUENCE [LARGE SCALE GENOMIC DNA]</scope>
    <source>
        <strain evidence="3">cv. Hale</strain>
    </source>
</reference>
<evidence type="ECO:0000313" key="2">
    <source>
        <dbReference type="EMBL" id="EEF29514.1"/>
    </source>
</evidence>